<comment type="caution">
    <text evidence="1">The sequence shown here is derived from an EMBL/GenBank/DDBJ whole genome shotgun (WGS) entry which is preliminary data.</text>
</comment>
<sequence>MKIKILVECDPQSLEKLVNEFIADKQVIDIKFKINDYPDYFALVMYEDK</sequence>
<protein>
    <recommendedName>
        <fullName evidence="3">Sporulation protein Cse60</fullName>
    </recommendedName>
</protein>
<evidence type="ECO:0000313" key="2">
    <source>
        <dbReference type="Proteomes" id="UP001232113"/>
    </source>
</evidence>
<evidence type="ECO:0000313" key="1">
    <source>
        <dbReference type="EMBL" id="MDK6868422.1"/>
    </source>
</evidence>
<reference evidence="1" key="1">
    <citation type="submission" date="2023-05" db="EMBL/GenBank/DDBJ databases">
        <title>Cataloging the Phylogenetic Diversity of Human Bladder Bacteria.</title>
        <authorList>
            <person name="Du J."/>
        </authorList>
    </citation>
    <scope>NUCLEOTIDE SEQUENCE</scope>
    <source>
        <strain evidence="1">UMB6975B</strain>
    </source>
</reference>
<dbReference type="Proteomes" id="UP001232113">
    <property type="component" value="Unassembled WGS sequence"/>
</dbReference>
<accession>A0AAW6XPU2</accession>
<dbReference type="AlphaFoldDB" id="A0AAW6XPU2"/>
<proteinExistence type="predicted"/>
<name>A0AAW6XPU2_9LACO</name>
<evidence type="ECO:0008006" key="3">
    <source>
        <dbReference type="Google" id="ProtNLM"/>
    </source>
</evidence>
<dbReference type="RefSeq" id="WP_180947180.1">
    <property type="nucleotide sequence ID" value="NZ_JADMRU010000008.1"/>
</dbReference>
<organism evidence="1 2">
    <name type="scientific">Lactobacillus paragasseri</name>
    <dbReference type="NCBI Taxonomy" id="2107999"/>
    <lineage>
        <taxon>Bacteria</taxon>
        <taxon>Bacillati</taxon>
        <taxon>Bacillota</taxon>
        <taxon>Bacilli</taxon>
        <taxon>Lactobacillales</taxon>
        <taxon>Lactobacillaceae</taxon>
        <taxon>Lactobacillus</taxon>
    </lineage>
</organism>
<dbReference type="EMBL" id="JASOLY010000007">
    <property type="protein sequence ID" value="MDK6868422.1"/>
    <property type="molecule type" value="Genomic_DNA"/>
</dbReference>
<gene>
    <name evidence="1" type="ORF">QP354_04975</name>
</gene>